<proteinExistence type="predicted"/>
<sequence length="176" mass="20398">MKSIYISFKELTCIRGESNLISIIKFFIFFAIIGIAVEFFRLQSFQSTLQTRIEIIAQDSLELSINDEYRREGISLIDPIKAEEHLYELLTTDFNLDNNLKPKDRSLLQAPLIIEGLTIEEGSYSNSGASFYNVQLPSIEIKGYTHQKIILIPFLDEALRYIEIPFNVYIENTRYN</sequence>
<dbReference type="Proteomes" id="UP000432715">
    <property type="component" value="Unassembled WGS sequence"/>
</dbReference>
<gene>
    <name evidence="2" type="ORF">F8154_09845</name>
</gene>
<keyword evidence="1" id="KW-0472">Membrane</keyword>
<comment type="caution">
    <text evidence="2">The sequence shown here is derived from an EMBL/GenBank/DDBJ whole genome shotgun (WGS) entry which is preliminary data.</text>
</comment>
<name>A0A6I0F853_9FIRM</name>
<accession>A0A6I0F853</accession>
<evidence type="ECO:0000313" key="3">
    <source>
        <dbReference type="Proteomes" id="UP000432715"/>
    </source>
</evidence>
<keyword evidence="1" id="KW-0812">Transmembrane</keyword>
<keyword evidence="3" id="KW-1185">Reference proteome</keyword>
<dbReference type="OrthoDB" id="1954271at2"/>
<dbReference type="EMBL" id="WBZC01000034">
    <property type="protein sequence ID" value="KAB3534059.1"/>
    <property type="molecule type" value="Genomic_DNA"/>
</dbReference>
<evidence type="ECO:0000256" key="1">
    <source>
        <dbReference type="SAM" id="Phobius"/>
    </source>
</evidence>
<dbReference type="AlphaFoldDB" id="A0A6I0F853"/>
<dbReference type="RefSeq" id="WP_151861447.1">
    <property type="nucleotide sequence ID" value="NZ_WBZC01000034.1"/>
</dbReference>
<feature type="transmembrane region" description="Helical" evidence="1">
    <location>
        <begin position="20"/>
        <end position="40"/>
    </location>
</feature>
<evidence type="ECO:0000313" key="2">
    <source>
        <dbReference type="EMBL" id="KAB3534059.1"/>
    </source>
</evidence>
<reference evidence="2 3" key="1">
    <citation type="submission" date="2019-10" db="EMBL/GenBank/DDBJ databases">
        <title>Alkaliphilus serpentinus sp. nov. and Alkaliphilus pronyensis sp. nov., two novel anaerobic alkaliphilic species isolated from the serpentinized-hosted hydrothermal field of the Prony Bay (New Caledonia).</title>
        <authorList>
            <person name="Postec A."/>
        </authorList>
    </citation>
    <scope>NUCLEOTIDE SEQUENCE [LARGE SCALE GENOMIC DNA]</scope>
    <source>
        <strain evidence="2 3">LacV</strain>
    </source>
</reference>
<protein>
    <recommendedName>
        <fullName evidence="4">Sporulation protein YunB</fullName>
    </recommendedName>
</protein>
<evidence type="ECO:0008006" key="4">
    <source>
        <dbReference type="Google" id="ProtNLM"/>
    </source>
</evidence>
<organism evidence="2 3">
    <name type="scientific">Alkaliphilus pronyensis</name>
    <dbReference type="NCBI Taxonomy" id="1482732"/>
    <lineage>
        <taxon>Bacteria</taxon>
        <taxon>Bacillati</taxon>
        <taxon>Bacillota</taxon>
        <taxon>Clostridia</taxon>
        <taxon>Peptostreptococcales</taxon>
        <taxon>Natronincolaceae</taxon>
        <taxon>Alkaliphilus</taxon>
    </lineage>
</organism>
<keyword evidence="1" id="KW-1133">Transmembrane helix</keyword>